<accession>A0A6N4SQ07</accession>
<dbReference type="EMBL" id="CP000383">
    <property type="protein sequence ID" value="ABG58386.1"/>
    <property type="molecule type" value="Genomic_DNA"/>
</dbReference>
<evidence type="ECO:0000313" key="4">
    <source>
        <dbReference type="Proteomes" id="UP000001822"/>
    </source>
</evidence>
<keyword evidence="4" id="KW-1185">Reference proteome</keyword>
<reference evidence="3 4" key="1">
    <citation type="journal article" date="2007" name="Appl. Environ. Microbiol.">
        <title>Genome sequence of the cellulolytic gliding bacterium Cytophaga hutchinsonii.</title>
        <authorList>
            <person name="Xie G."/>
            <person name="Bruce D.C."/>
            <person name="Challacombe J.F."/>
            <person name="Chertkov O."/>
            <person name="Detter J.C."/>
            <person name="Gilna P."/>
            <person name="Han C.S."/>
            <person name="Lucas S."/>
            <person name="Misra M."/>
            <person name="Myers G.L."/>
            <person name="Richardson P."/>
            <person name="Tapia R."/>
            <person name="Thayer N."/>
            <person name="Thompson L.S."/>
            <person name="Brettin T.S."/>
            <person name="Henrissat B."/>
            <person name="Wilson D.B."/>
            <person name="McBride M.J."/>
        </authorList>
    </citation>
    <scope>NUCLEOTIDE SEQUENCE [LARGE SCALE GENOMIC DNA]</scope>
    <source>
        <strain evidence="4">ATCC 33406 / DSM 1761 / CIP 103989 / NBRC 15051 / NCIMB 9469 / D465</strain>
    </source>
</reference>
<dbReference type="KEGG" id="chu:CHU_1110"/>
<dbReference type="CDD" id="cd07814">
    <property type="entry name" value="SRPBCC_CalC_Aha1-like"/>
    <property type="match status" value="1"/>
</dbReference>
<comment type="similarity">
    <text evidence="1">Belongs to the AHA1 family.</text>
</comment>
<feature type="domain" description="Activator of Hsp90 ATPase homologue 1/2-like C-terminal" evidence="2">
    <location>
        <begin position="27"/>
        <end position="162"/>
    </location>
</feature>
<dbReference type="AlphaFoldDB" id="A0A6N4SQ07"/>
<dbReference type="Proteomes" id="UP000001822">
    <property type="component" value="Chromosome"/>
</dbReference>
<dbReference type="RefSeq" id="WP_011584501.1">
    <property type="nucleotide sequence ID" value="NC_008255.1"/>
</dbReference>
<dbReference type="InterPro" id="IPR013538">
    <property type="entry name" value="ASHA1/2-like_C"/>
</dbReference>
<gene>
    <name evidence="3" type="ordered locus">CHU_1110</name>
</gene>
<proteinExistence type="inferred from homology"/>
<dbReference type="InterPro" id="IPR023393">
    <property type="entry name" value="START-like_dom_sf"/>
</dbReference>
<dbReference type="OrthoDB" id="9795306at2"/>
<dbReference type="Gene3D" id="3.30.530.20">
    <property type="match status" value="1"/>
</dbReference>
<dbReference type="SUPFAM" id="SSF55961">
    <property type="entry name" value="Bet v1-like"/>
    <property type="match status" value="1"/>
</dbReference>
<evidence type="ECO:0000313" key="3">
    <source>
        <dbReference type="EMBL" id="ABG58386.1"/>
    </source>
</evidence>
<dbReference type="Pfam" id="PF08327">
    <property type="entry name" value="AHSA1"/>
    <property type="match status" value="1"/>
</dbReference>
<name>A0A6N4SQ07_CYTH3</name>
<sequence length="167" mass="19238">MRTDLALDFSVNKENKTITIKREFAAVRAIVWEAFTRAEILDQWWAPKPWKAKTKSMDFKEGGTWLYAMVGPNGEEHWSICEYAIIKPIERFTGKDGFTDASGKLNTEMPRSNWDMRFIDKGEITEVQYHISYDDVAQLEATIQMGFKEGITMAMENLDELLVSGKK</sequence>
<protein>
    <recommendedName>
        <fullName evidence="2">Activator of Hsp90 ATPase homologue 1/2-like C-terminal domain-containing protein</fullName>
    </recommendedName>
</protein>
<evidence type="ECO:0000256" key="1">
    <source>
        <dbReference type="ARBA" id="ARBA00006817"/>
    </source>
</evidence>
<evidence type="ECO:0000259" key="2">
    <source>
        <dbReference type="Pfam" id="PF08327"/>
    </source>
</evidence>
<organism evidence="3 4">
    <name type="scientific">Cytophaga hutchinsonii (strain ATCC 33406 / DSM 1761 / CIP 103989 / NBRC 15051 / NCIMB 9469 / D465)</name>
    <dbReference type="NCBI Taxonomy" id="269798"/>
    <lineage>
        <taxon>Bacteria</taxon>
        <taxon>Pseudomonadati</taxon>
        <taxon>Bacteroidota</taxon>
        <taxon>Cytophagia</taxon>
        <taxon>Cytophagales</taxon>
        <taxon>Cytophagaceae</taxon>
        <taxon>Cytophaga</taxon>
    </lineage>
</organism>